<sequence length="310" mass="33866">MQMIQYHCMNEIYDLVIVGMGFAGYSGAIYAARYGLKTLIIGEVFGGQTVEAHLIGNYPGFEEITGIELMQRVQQQTLKLGVTELYERVEHLEKTISGFTLTLKSRQTIQTKKVLLTIGKTRRKLNVPGEKELYGKGVTYCATCDGYFFKGQEVAVIGGGDSAVTSALFLSGICSKVHILVRGDQLRAEKYWIDKLNSNPKITLHLNTGIERFNGTDHLESVSTTNPDFKTLDIQGAFIEVGHEPNKIFTESIGVATDEQGFIIVDKTQKTSIDGLYAAGDSTNASNKFAQLLTAAAEAAIAVEAMATTN</sequence>
<dbReference type="PROSITE" id="PS00573">
    <property type="entry name" value="PYRIDINE_REDOX_2"/>
    <property type="match status" value="1"/>
</dbReference>
<dbReference type="InterPro" id="IPR023753">
    <property type="entry name" value="FAD/NAD-binding_dom"/>
</dbReference>
<evidence type="ECO:0000259" key="7">
    <source>
        <dbReference type="Pfam" id="PF07992"/>
    </source>
</evidence>
<evidence type="ECO:0000256" key="1">
    <source>
        <dbReference type="ARBA" id="ARBA00022630"/>
    </source>
</evidence>
<name>A0A2M7W1G8_9BACT</name>
<keyword evidence="4" id="KW-1015">Disulfide bond</keyword>
<dbReference type="PRINTS" id="PR00368">
    <property type="entry name" value="FADPNR"/>
</dbReference>
<keyword evidence="1" id="KW-0285">Flavoprotein</keyword>
<evidence type="ECO:0000256" key="2">
    <source>
        <dbReference type="ARBA" id="ARBA00022827"/>
    </source>
</evidence>
<dbReference type="PRINTS" id="PR00469">
    <property type="entry name" value="PNDRDTASEII"/>
</dbReference>
<proteinExistence type="predicted"/>
<dbReference type="Pfam" id="PF07992">
    <property type="entry name" value="Pyr_redox_2"/>
    <property type="match status" value="1"/>
</dbReference>
<dbReference type="AlphaFoldDB" id="A0A2M7W1G8"/>
<dbReference type="SUPFAM" id="SSF51905">
    <property type="entry name" value="FAD/NAD(P)-binding domain"/>
    <property type="match status" value="1"/>
</dbReference>
<dbReference type="Proteomes" id="UP000228952">
    <property type="component" value="Unassembled WGS sequence"/>
</dbReference>
<evidence type="ECO:0000256" key="5">
    <source>
        <dbReference type="ARBA" id="ARBA00023284"/>
    </source>
</evidence>
<dbReference type="InterPro" id="IPR008255">
    <property type="entry name" value="Pyr_nucl-diS_OxRdtase_2_AS"/>
</dbReference>
<keyword evidence="5" id="KW-0676">Redox-active center</keyword>
<keyword evidence="6" id="KW-1133">Transmembrane helix</keyword>
<accession>A0A2M7W1G8</accession>
<keyword evidence="2" id="KW-0274">FAD</keyword>
<organism evidence="8 9">
    <name type="scientific">Candidatus Dojkabacteria bacterium CG_4_10_14_0_2_um_filter_Dojkabacteria_WS6_41_15</name>
    <dbReference type="NCBI Taxonomy" id="2014249"/>
    <lineage>
        <taxon>Bacteria</taxon>
        <taxon>Candidatus Dojkabacteria</taxon>
    </lineage>
</organism>
<keyword evidence="3" id="KW-0560">Oxidoreductase</keyword>
<keyword evidence="6" id="KW-0812">Transmembrane</keyword>
<feature type="domain" description="FAD/NAD(P)-binding" evidence="7">
    <location>
        <begin position="13"/>
        <end position="298"/>
    </location>
</feature>
<protein>
    <recommendedName>
        <fullName evidence="7">FAD/NAD(P)-binding domain-containing protein</fullName>
    </recommendedName>
</protein>
<dbReference type="EMBL" id="PFQB01000086">
    <property type="protein sequence ID" value="PJA13431.1"/>
    <property type="molecule type" value="Genomic_DNA"/>
</dbReference>
<evidence type="ECO:0000313" key="9">
    <source>
        <dbReference type="Proteomes" id="UP000228952"/>
    </source>
</evidence>
<keyword evidence="6" id="KW-0472">Membrane</keyword>
<dbReference type="InterPro" id="IPR050097">
    <property type="entry name" value="Ferredoxin-NADP_redctase_2"/>
</dbReference>
<evidence type="ECO:0000256" key="6">
    <source>
        <dbReference type="SAM" id="Phobius"/>
    </source>
</evidence>
<dbReference type="PANTHER" id="PTHR48105">
    <property type="entry name" value="THIOREDOXIN REDUCTASE 1-RELATED-RELATED"/>
    <property type="match status" value="1"/>
</dbReference>
<dbReference type="GO" id="GO:0016668">
    <property type="term" value="F:oxidoreductase activity, acting on a sulfur group of donors, NAD(P) as acceptor"/>
    <property type="evidence" value="ECO:0007669"/>
    <property type="project" value="UniProtKB-ARBA"/>
</dbReference>
<gene>
    <name evidence="8" type="ORF">COX64_03350</name>
</gene>
<evidence type="ECO:0000313" key="8">
    <source>
        <dbReference type="EMBL" id="PJA13431.1"/>
    </source>
</evidence>
<dbReference type="InterPro" id="IPR036188">
    <property type="entry name" value="FAD/NAD-bd_sf"/>
</dbReference>
<evidence type="ECO:0000256" key="3">
    <source>
        <dbReference type="ARBA" id="ARBA00023002"/>
    </source>
</evidence>
<evidence type="ECO:0000256" key="4">
    <source>
        <dbReference type="ARBA" id="ARBA00023157"/>
    </source>
</evidence>
<dbReference type="Gene3D" id="3.50.50.60">
    <property type="entry name" value="FAD/NAD(P)-binding domain"/>
    <property type="match status" value="2"/>
</dbReference>
<feature type="transmembrane region" description="Helical" evidence="6">
    <location>
        <begin position="12"/>
        <end position="32"/>
    </location>
</feature>
<reference evidence="9" key="1">
    <citation type="submission" date="2017-09" db="EMBL/GenBank/DDBJ databases">
        <title>Depth-based differentiation of microbial function through sediment-hosted aquifers and enrichment of novel symbionts in the deep terrestrial subsurface.</title>
        <authorList>
            <person name="Probst A.J."/>
            <person name="Ladd B."/>
            <person name="Jarett J.K."/>
            <person name="Geller-Mcgrath D.E."/>
            <person name="Sieber C.M.K."/>
            <person name="Emerson J.B."/>
            <person name="Anantharaman K."/>
            <person name="Thomas B.C."/>
            <person name="Malmstrom R."/>
            <person name="Stieglmeier M."/>
            <person name="Klingl A."/>
            <person name="Woyke T."/>
            <person name="Ryan C.M."/>
            <person name="Banfield J.F."/>
        </authorList>
    </citation>
    <scope>NUCLEOTIDE SEQUENCE [LARGE SCALE GENOMIC DNA]</scope>
</reference>
<comment type="caution">
    <text evidence="8">The sequence shown here is derived from an EMBL/GenBank/DDBJ whole genome shotgun (WGS) entry which is preliminary data.</text>
</comment>